<dbReference type="SUPFAM" id="SSF53335">
    <property type="entry name" value="S-adenosyl-L-methionine-dependent methyltransferases"/>
    <property type="match status" value="1"/>
</dbReference>
<accession>A0ABW5DNM1</accession>
<keyword evidence="5" id="KW-1185">Reference proteome</keyword>
<dbReference type="Proteomes" id="UP001597295">
    <property type="component" value="Unassembled WGS sequence"/>
</dbReference>
<gene>
    <name evidence="4" type="ORF">ACFSM5_07440</name>
</gene>
<dbReference type="SUPFAM" id="SSF48452">
    <property type="entry name" value="TPR-like"/>
    <property type="match status" value="2"/>
</dbReference>
<dbReference type="SMART" id="SM00028">
    <property type="entry name" value="TPR"/>
    <property type="match status" value="4"/>
</dbReference>
<organism evidence="4 5">
    <name type="scientific">Lacibacterium aquatile</name>
    <dbReference type="NCBI Taxonomy" id="1168082"/>
    <lineage>
        <taxon>Bacteria</taxon>
        <taxon>Pseudomonadati</taxon>
        <taxon>Pseudomonadota</taxon>
        <taxon>Alphaproteobacteria</taxon>
        <taxon>Rhodospirillales</taxon>
        <taxon>Rhodospirillaceae</taxon>
    </lineage>
</organism>
<dbReference type="InterPro" id="IPR019734">
    <property type="entry name" value="TPR_rpt"/>
</dbReference>
<proteinExistence type="predicted"/>
<comment type="caution">
    <text evidence="4">The sequence shown here is derived from an EMBL/GenBank/DDBJ whole genome shotgun (WGS) entry which is preliminary data.</text>
</comment>
<evidence type="ECO:0000313" key="5">
    <source>
        <dbReference type="Proteomes" id="UP001597295"/>
    </source>
</evidence>
<reference evidence="5" key="1">
    <citation type="journal article" date="2019" name="Int. J. Syst. Evol. Microbiol.">
        <title>The Global Catalogue of Microorganisms (GCM) 10K type strain sequencing project: providing services to taxonomists for standard genome sequencing and annotation.</title>
        <authorList>
            <consortium name="The Broad Institute Genomics Platform"/>
            <consortium name="The Broad Institute Genome Sequencing Center for Infectious Disease"/>
            <person name="Wu L."/>
            <person name="Ma J."/>
        </authorList>
    </citation>
    <scope>NUCLEOTIDE SEQUENCE [LARGE SCALE GENOMIC DNA]</scope>
    <source>
        <strain evidence="5">CGMCC 1.19062</strain>
    </source>
</reference>
<dbReference type="InterPro" id="IPR011990">
    <property type="entry name" value="TPR-like_helical_dom_sf"/>
</dbReference>
<dbReference type="InterPro" id="IPR029063">
    <property type="entry name" value="SAM-dependent_MTases_sf"/>
</dbReference>
<evidence type="ECO:0000256" key="1">
    <source>
        <dbReference type="ARBA" id="ARBA00022737"/>
    </source>
</evidence>
<evidence type="ECO:0000313" key="4">
    <source>
        <dbReference type="EMBL" id="MFD2262717.1"/>
    </source>
</evidence>
<protein>
    <submittedName>
        <fullName evidence="4">Tetratricopeptide repeat protein</fullName>
    </submittedName>
</protein>
<dbReference type="InterPro" id="IPR051012">
    <property type="entry name" value="CellSynth/LPSAsmb/PSIAsmb"/>
</dbReference>
<dbReference type="Gene3D" id="1.25.40.10">
    <property type="entry name" value="Tetratricopeptide repeat domain"/>
    <property type="match status" value="1"/>
</dbReference>
<dbReference type="PANTHER" id="PTHR45586:SF1">
    <property type="entry name" value="LIPOPOLYSACCHARIDE ASSEMBLY PROTEIN B"/>
    <property type="match status" value="1"/>
</dbReference>
<keyword evidence="2 3" id="KW-0802">TPR repeat</keyword>
<evidence type="ECO:0000256" key="3">
    <source>
        <dbReference type="PROSITE-ProRule" id="PRU00339"/>
    </source>
</evidence>
<dbReference type="PROSITE" id="PS50005">
    <property type="entry name" value="TPR"/>
    <property type="match status" value="2"/>
</dbReference>
<keyword evidence="1" id="KW-0677">Repeat</keyword>
<dbReference type="Pfam" id="PF14559">
    <property type="entry name" value="TPR_19"/>
    <property type="match status" value="1"/>
</dbReference>
<feature type="repeat" description="TPR" evidence="3">
    <location>
        <begin position="85"/>
        <end position="118"/>
    </location>
</feature>
<evidence type="ECO:0000256" key="2">
    <source>
        <dbReference type="ARBA" id="ARBA00022803"/>
    </source>
</evidence>
<dbReference type="Gene3D" id="3.40.50.150">
    <property type="entry name" value="Vaccinia Virus protein VP39"/>
    <property type="match status" value="1"/>
</dbReference>
<dbReference type="RefSeq" id="WP_379875683.1">
    <property type="nucleotide sequence ID" value="NZ_JBHUIP010000005.1"/>
</dbReference>
<name>A0ABW5DNM1_9PROT</name>
<feature type="repeat" description="TPR" evidence="3">
    <location>
        <begin position="119"/>
        <end position="152"/>
    </location>
</feature>
<sequence length="456" mass="49663">MSQAPAPTPAQPAERRAASHVAVAKLLKRQRRYAQSLVEWNSAIALKDDETDWKAERAEVLLALGDINGALADITECVLSDTDNASYALTLGKALVKARRFDEAIVTLADMLRRNPSNLDTYLALAEAFEGSGQMDAALQVYDSLVEAMPEDTFSHGERLRLLVLLGQFDAAIAAGEQAYNALGKSALGLRLYLNTLIAAGNNESAKELVEKSLSSAPDDAYLQHMVKALGGADIDRVDPAASSAYFDGIAATYNTLMPTHYNYRAPVLVASAIYEARPRLWPEHPNRQTASLLLDLGSGGGLVGVMLYGISFEMVGVDVSKEMNRAAEQLQAYSALATDDVMKFFSQDRRLYEVITASQLLPYFGDLKPVLEAVYAHLLPTGVFSFTVETTDAAGSKGYQLDPIGRFRHSGDYVREQLKQIGFNVVSSQEETLQNDDHGRPVKGLVIVAEKPEKK</sequence>
<dbReference type="EMBL" id="JBHUIP010000005">
    <property type="protein sequence ID" value="MFD2262717.1"/>
    <property type="molecule type" value="Genomic_DNA"/>
</dbReference>
<dbReference type="PANTHER" id="PTHR45586">
    <property type="entry name" value="TPR REPEAT-CONTAINING PROTEIN PA4667"/>
    <property type="match status" value="1"/>
</dbReference>
<dbReference type="Pfam" id="PF13489">
    <property type="entry name" value="Methyltransf_23"/>
    <property type="match status" value="1"/>
</dbReference>